<comment type="subcellular location">
    <subcellularLocation>
        <location evidence="1">Membrane</location>
        <topology evidence="1">Multi-pass membrane protein</topology>
    </subcellularLocation>
</comment>
<feature type="transmembrane region" description="Helical" evidence="6">
    <location>
        <begin position="100"/>
        <end position="118"/>
    </location>
</feature>
<accession>A0A941W3K2</accession>
<feature type="domain" description="Cytochrome c assembly protein" evidence="7">
    <location>
        <begin position="70"/>
        <end position="266"/>
    </location>
</feature>
<keyword evidence="2 6" id="KW-0812">Transmembrane</keyword>
<name>A0A941W3K2_9BACT</name>
<dbReference type="Pfam" id="PF01578">
    <property type="entry name" value="Cytochrom_C_asm"/>
    <property type="match status" value="1"/>
</dbReference>
<evidence type="ECO:0000256" key="4">
    <source>
        <dbReference type="ARBA" id="ARBA00022989"/>
    </source>
</evidence>
<organism evidence="8 9">
    <name type="scientific">Candidatus Scalindua arabica</name>
    <dbReference type="NCBI Taxonomy" id="1127984"/>
    <lineage>
        <taxon>Bacteria</taxon>
        <taxon>Pseudomonadati</taxon>
        <taxon>Planctomycetota</taxon>
        <taxon>Candidatus Brocadiia</taxon>
        <taxon>Candidatus Brocadiales</taxon>
        <taxon>Candidatus Scalinduaceae</taxon>
        <taxon>Candidatus Scalindua</taxon>
    </lineage>
</organism>
<sequence>MINLLSPIQYIFIVAIVLYILDSVWEVGSLFRPGTFSKRLSNYFILTGLSFHCAFLIVVSIRSGTLPITTLFESSTFYLSLIVLLSVILKFLYRLQSLTPFVMPIVTGFSIASVALVRNDLALTYNLKTFWLFAHIIPLFLGYASFTISFIFSIMYLTQERQLKKKSFGPLFESLPSLETLDALMWKTITLGFPLLTIGLVAGTVWAKTSNILGLLWYLDPKVTLGALTWLIYAAILHLRLGASFHGTKVAIVTIAGFVVVILTFIGPFLMGHKHGYEKGSVKFEQEIAPEPPGIAKVKS</sequence>
<evidence type="ECO:0000313" key="8">
    <source>
        <dbReference type="EMBL" id="MBS1257350.1"/>
    </source>
</evidence>
<keyword evidence="3" id="KW-0201">Cytochrome c-type biogenesis</keyword>
<dbReference type="GO" id="GO:0020037">
    <property type="term" value="F:heme binding"/>
    <property type="evidence" value="ECO:0007669"/>
    <property type="project" value="InterPro"/>
</dbReference>
<dbReference type="GO" id="GO:0005886">
    <property type="term" value="C:plasma membrane"/>
    <property type="evidence" value="ECO:0007669"/>
    <property type="project" value="TreeGrafter"/>
</dbReference>
<gene>
    <name evidence="8" type="ORF">MAG551_00392</name>
</gene>
<dbReference type="InterPro" id="IPR002541">
    <property type="entry name" value="Cyt_c_assembly"/>
</dbReference>
<feature type="transmembrane region" description="Helical" evidence="6">
    <location>
        <begin position="184"/>
        <end position="207"/>
    </location>
</feature>
<dbReference type="InterPro" id="IPR045062">
    <property type="entry name" value="Cyt_c_biogenesis_CcsA/CcmC"/>
</dbReference>
<evidence type="ECO:0000259" key="7">
    <source>
        <dbReference type="Pfam" id="PF01578"/>
    </source>
</evidence>
<protein>
    <submittedName>
        <fullName evidence="8">Cytochrome c biogenesis protein CcsA</fullName>
    </submittedName>
</protein>
<evidence type="ECO:0000313" key="9">
    <source>
        <dbReference type="Proteomes" id="UP000722750"/>
    </source>
</evidence>
<evidence type="ECO:0000256" key="6">
    <source>
        <dbReference type="SAM" id="Phobius"/>
    </source>
</evidence>
<dbReference type="PANTHER" id="PTHR30071:SF1">
    <property type="entry name" value="CYTOCHROME B_B6 PROTEIN-RELATED"/>
    <property type="match status" value="1"/>
</dbReference>
<feature type="transmembrane region" description="Helical" evidence="6">
    <location>
        <begin position="75"/>
        <end position="93"/>
    </location>
</feature>
<evidence type="ECO:0000256" key="1">
    <source>
        <dbReference type="ARBA" id="ARBA00004141"/>
    </source>
</evidence>
<dbReference type="Proteomes" id="UP000722750">
    <property type="component" value="Unassembled WGS sequence"/>
</dbReference>
<feature type="transmembrane region" description="Helical" evidence="6">
    <location>
        <begin position="43"/>
        <end position="63"/>
    </location>
</feature>
<evidence type="ECO:0000256" key="2">
    <source>
        <dbReference type="ARBA" id="ARBA00022692"/>
    </source>
</evidence>
<evidence type="ECO:0000256" key="5">
    <source>
        <dbReference type="ARBA" id="ARBA00023136"/>
    </source>
</evidence>
<evidence type="ECO:0000256" key="3">
    <source>
        <dbReference type="ARBA" id="ARBA00022748"/>
    </source>
</evidence>
<dbReference type="GO" id="GO:0017004">
    <property type="term" value="P:cytochrome complex assembly"/>
    <property type="evidence" value="ECO:0007669"/>
    <property type="project" value="UniProtKB-KW"/>
</dbReference>
<proteinExistence type="predicted"/>
<dbReference type="EMBL" id="JAANXD010000020">
    <property type="protein sequence ID" value="MBS1257350.1"/>
    <property type="molecule type" value="Genomic_DNA"/>
</dbReference>
<dbReference type="AlphaFoldDB" id="A0A941W3K2"/>
<feature type="transmembrane region" description="Helical" evidence="6">
    <location>
        <begin position="130"/>
        <end position="157"/>
    </location>
</feature>
<dbReference type="PANTHER" id="PTHR30071">
    <property type="entry name" value="HEME EXPORTER PROTEIN C"/>
    <property type="match status" value="1"/>
</dbReference>
<reference evidence="8" key="1">
    <citation type="journal article" date="2021" name="ISME J.">
        <title>Fine-scale metabolic discontinuity in a stratified prokaryote microbiome of a Red Sea deep halocline.</title>
        <authorList>
            <person name="Michoud G."/>
            <person name="Ngugi D.K."/>
            <person name="Barozzi A."/>
            <person name="Merlino G."/>
            <person name="Calleja M.L."/>
            <person name="Delgado-Huertas A."/>
            <person name="Moran X.A.G."/>
            <person name="Daffonchio D."/>
        </authorList>
    </citation>
    <scope>NUCLEOTIDE SEQUENCE</scope>
    <source>
        <strain evidence="8">SuakinDeep_MAG55_1</strain>
    </source>
</reference>
<keyword evidence="5 6" id="KW-0472">Membrane</keyword>
<comment type="caution">
    <text evidence="8">The sequence shown here is derived from an EMBL/GenBank/DDBJ whole genome shotgun (WGS) entry which is preliminary data.</text>
</comment>
<feature type="transmembrane region" description="Helical" evidence="6">
    <location>
        <begin position="250"/>
        <end position="271"/>
    </location>
</feature>
<feature type="transmembrane region" description="Helical" evidence="6">
    <location>
        <begin position="12"/>
        <end position="31"/>
    </location>
</feature>
<keyword evidence="4 6" id="KW-1133">Transmembrane helix</keyword>